<keyword evidence="1" id="KW-0808">Transferase</keyword>
<dbReference type="AlphaFoldDB" id="A0A7Y7IVN4"/>
<reference evidence="1 2" key="1">
    <citation type="submission" date="2020-06" db="EMBL/GenBank/DDBJ databases">
        <title>Description of novel acetic acid bacteria.</title>
        <authorList>
            <person name="Sombolestani A."/>
        </authorList>
    </citation>
    <scope>NUCLEOTIDE SEQUENCE [LARGE SCALE GENOMIC DNA]</scope>
    <source>
        <strain evidence="1 2">LMG 31431</strain>
    </source>
</reference>
<dbReference type="RefSeq" id="WP_176639442.1">
    <property type="nucleotide sequence ID" value="NZ_JABXXP010000062.1"/>
</dbReference>
<evidence type="ECO:0000313" key="2">
    <source>
        <dbReference type="Proteomes" id="UP000534870"/>
    </source>
</evidence>
<dbReference type="InterPro" id="IPR016181">
    <property type="entry name" value="Acyl_CoA_acyltransferase"/>
</dbReference>
<organism evidence="1 2">
    <name type="scientific">Nguyenibacter vanlangensis</name>
    <dbReference type="NCBI Taxonomy" id="1216886"/>
    <lineage>
        <taxon>Bacteria</taxon>
        <taxon>Pseudomonadati</taxon>
        <taxon>Pseudomonadota</taxon>
        <taxon>Alphaproteobacteria</taxon>
        <taxon>Acetobacterales</taxon>
        <taxon>Acetobacteraceae</taxon>
        <taxon>Nguyenibacter</taxon>
    </lineage>
</organism>
<dbReference type="SUPFAM" id="SSF55729">
    <property type="entry name" value="Acyl-CoA N-acyltransferases (Nat)"/>
    <property type="match status" value="1"/>
</dbReference>
<dbReference type="GO" id="GO:0016740">
    <property type="term" value="F:transferase activity"/>
    <property type="evidence" value="ECO:0007669"/>
    <property type="project" value="UniProtKB-KW"/>
</dbReference>
<protein>
    <submittedName>
        <fullName evidence="1">GNAT family N-acetyltransferase</fullName>
    </submittedName>
</protein>
<proteinExistence type="predicted"/>
<dbReference type="InterPro" id="IPR007434">
    <property type="entry name" value="FemAB-like"/>
</dbReference>
<comment type="caution">
    <text evidence="1">The sequence shown here is derived from an EMBL/GenBank/DDBJ whole genome shotgun (WGS) entry which is preliminary data.</text>
</comment>
<sequence length="263" mass="29463">ADVPALRSALIGALRQACGALELSSVHATFCTAEEHEAFGRAGWLLRQGMQFHWDNRGYRDFDDFLAALSSRKRKVLKRERRDANACGLTFRTLRGGAITPEIWAHFYRFYTSTVDRKWGSAYLTPEFFPLLSERLGERVVLMLAERDGAPVAGALNLMGADALYGRNWGCDGDYPFLHFELCYYRAIEFAIAHGLARVEAGAQGEHKIQRGYRPCPTYSAHWIEHPGLRAAVGDVLARERAHVLAEMAELDALSPYRAVDDA</sequence>
<evidence type="ECO:0000313" key="1">
    <source>
        <dbReference type="EMBL" id="NVN10680.1"/>
    </source>
</evidence>
<dbReference type="EMBL" id="JABXXP010000062">
    <property type="protein sequence ID" value="NVN10680.1"/>
    <property type="molecule type" value="Genomic_DNA"/>
</dbReference>
<gene>
    <name evidence="1" type="ORF">HUK84_05895</name>
</gene>
<feature type="non-terminal residue" evidence="1">
    <location>
        <position position="1"/>
    </location>
</feature>
<dbReference type="Gene3D" id="3.40.630.30">
    <property type="match status" value="1"/>
</dbReference>
<dbReference type="Proteomes" id="UP000534870">
    <property type="component" value="Unassembled WGS sequence"/>
</dbReference>
<dbReference type="Pfam" id="PF04339">
    <property type="entry name" value="FemAB_like"/>
    <property type="match status" value="1"/>
</dbReference>
<dbReference type="PANTHER" id="PTHR47017:SF1">
    <property type="entry name" value="ACYL-COA"/>
    <property type="match status" value="1"/>
</dbReference>
<dbReference type="PANTHER" id="PTHR47017">
    <property type="entry name" value="ACYL-COA"/>
    <property type="match status" value="1"/>
</dbReference>
<accession>A0A7Y7IVN4</accession>
<name>A0A7Y7IVN4_9PROT</name>